<keyword evidence="19" id="KW-1185">Reference proteome</keyword>
<dbReference type="GO" id="GO:0005254">
    <property type="term" value="F:chloride channel activity"/>
    <property type="evidence" value="ECO:0007669"/>
    <property type="project" value="UniProtKB-KW"/>
</dbReference>
<evidence type="ECO:0000256" key="12">
    <source>
        <dbReference type="ARBA" id="ARBA00023303"/>
    </source>
</evidence>
<dbReference type="GO" id="GO:0034707">
    <property type="term" value="C:chloride channel complex"/>
    <property type="evidence" value="ECO:0007669"/>
    <property type="project" value="UniProtKB-KW"/>
</dbReference>
<evidence type="ECO:0000256" key="13">
    <source>
        <dbReference type="ARBA" id="ARBA00024167"/>
    </source>
</evidence>
<evidence type="ECO:0000256" key="16">
    <source>
        <dbReference type="SAM" id="MobiDB-lite"/>
    </source>
</evidence>
<dbReference type="STRING" id="885580.ENSFDAP00000020596"/>
<evidence type="ECO:0000256" key="1">
    <source>
        <dbReference type="ARBA" id="ARBA00004651"/>
    </source>
</evidence>
<comment type="similarity">
    <text evidence="2">Belongs to the proton-activated chloride channel family.</text>
</comment>
<evidence type="ECO:0000256" key="14">
    <source>
        <dbReference type="ARBA" id="ARBA00032817"/>
    </source>
</evidence>
<proteinExistence type="inferred from homology"/>
<evidence type="ECO:0000313" key="19">
    <source>
        <dbReference type="Proteomes" id="UP000028990"/>
    </source>
</evidence>
<keyword evidence="8" id="KW-0406">Ion transport</keyword>
<dbReference type="AlphaFoldDB" id="A0A091DRJ0"/>
<keyword evidence="7 17" id="KW-1133">Transmembrane helix</keyword>
<dbReference type="PANTHER" id="PTHR16087:SF0">
    <property type="entry name" value="PROTON-ACTIVATED CHLORIDE CHANNEL"/>
    <property type="match status" value="1"/>
</dbReference>
<sequence>MTVAWPDAKETAIAEVTSSGPGHREQEEEEEQEEKEEEEEEEGPPVGPPRARGHLGQLGRRQAPQRWYRSGLIIPVGGETVDPKRASKAQLDSSPPMLQPLPIGALSEELDQVVENSEQADELDKEIIEVQGPGAIPVVKGKHFESVEDIQAVTTMQVKELVKEGLDSESASNSLHFSKACLKNVFSVLLIFIYLLLMAVAVFLVYQTITDFREKLKHPVMSVSYKEVDRYDAPGIALYPGQAQLLSCKHHYEVIPPLMRPGQPGDMDCTTQRINYTHSFSNQTVKSALVVQGPQEVKKRELVFLQFRLNGSSEDFSAIDYLLFSSFQEFLQSPDKAGFMQACESAYSSWKFSGGFRTWVKMSLVETKEEDGREAVEFRQETSVVNYNDQRPAAEKSAQLFFVVFEWKDPFIQKVQDIITANPWNTIALLCGAFLALFKASEFAKLSVKWMIKIRKRYLKRRGQATNHIS</sequence>
<comment type="function">
    <text evidence="15">Chloride channel gated by pH that facilitates the entry of chloride ions into cells upon exposure to extracellular acidic pH. Involved in acidosis-induced cell death by mediating chloride influx and subsequent cell swelling.</text>
</comment>
<organism evidence="18 19">
    <name type="scientific">Fukomys damarensis</name>
    <name type="common">Damaraland mole rat</name>
    <name type="synonym">Cryptomys damarensis</name>
    <dbReference type="NCBI Taxonomy" id="885580"/>
    <lineage>
        <taxon>Eukaryota</taxon>
        <taxon>Metazoa</taxon>
        <taxon>Chordata</taxon>
        <taxon>Craniata</taxon>
        <taxon>Vertebrata</taxon>
        <taxon>Euteleostomi</taxon>
        <taxon>Mammalia</taxon>
        <taxon>Eutheria</taxon>
        <taxon>Euarchontoglires</taxon>
        <taxon>Glires</taxon>
        <taxon>Rodentia</taxon>
        <taxon>Hystricomorpha</taxon>
        <taxon>Bathyergidae</taxon>
        <taxon>Fukomys</taxon>
    </lineage>
</organism>
<feature type="region of interest" description="Disordered" evidence="16">
    <location>
        <begin position="78"/>
        <end position="97"/>
    </location>
</feature>
<feature type="transmembrane region" description="Helical" evidence="17">
    <location>
        <begin position="185"/>
        <end position="206"/>
    </location>
</feature>
<keyword evidence="10" id="KW-0869">Chloride channel</keyword>
<keyword evidence="9 17" id="KW-0472">Membrane</keyword>
<keyword evidence="4" id="KW-0813">Transport</keyword>
<evidence type="ECO:0000256" key="15">
    <source>
        <dbReference type="ARBA" id="ARBA00045384"/>
    </source>
</evidence>
<dbReference type="GO" id="GO:0005886">
    <property type="term" value="C:plasma membrane"/>
    <property type="evidence" value="ECO:0007669"/>
    <property type="project" value="UniProtKB-SubCell"/>
</dbReference>
<feature type="region of interest" description="Disordered" evidence="16">
    <location>
        <begin position="1"/>
        <end position="64"/>
    </location>
</feature>
<evidence type="ECO:0000256" key="17">
    <source>
        <dbReference type="SAM" id="Phobius"/>
    </source>
</evidence>
<keyword evidence="12" id="KW-0407">Ion channel</keyword>
<reference evidence="18 19" key="1">
    <citation type="submission" date="2013-11" db="EMBL/GenBank/DDBJ databases">
        <title>The Damaraland mole rat (Fukomys damarensis) genome and evolution of African mole rats.</title>
        <authorList>
            <person name="Gladyshev V.N."/>
            <person name="Fang X."/>
        </authorList>
    </citation>
    <scope>NUCLEOTIDE SEQUENCE [LARGE SCALE GENOMIC DNA]</scope>
    <source>
        <tissue evidence="18">Liver</tissue>
    </source>
</reference>
<evidence type="ECO:0000256" key="5">
    <source>
        <dbReference type="ARBA" id="ARBA00022475"/>
    </source>
</evidence>
<gene>
    <name evidence="18" type="ORF">H920_13192</name>
</gene>
<evidence type="ECO:0000256" key="8">
    <source>
        <dbReference type="ARBA" id="ARBA00023065"/>
    </source>
</evidence>
<evidence type="ECO:0000256" key="9">
    <source>
        <dbReference type="ARBA" id="ARBA00023136"/>
    </source>
</evidence>
<comment type="subcellular location">
    <subcellularLocation>
        <location evidence="1">Cell membrane</location>
        <topology evidence="1">Multi-pass membrane protein</topology>
    </subcellularLocation>
</comment>
<name>A0A091DRJ0_FUKDA</name>
<dbReference type="InterPro" id="IPR029366">
    <property type="entry name" value="TMEM206"/>
</dbReference>
<evidence type="ECO:0000256" key="2">
    <source>
        <dbReference type="ARBA" id="ARBA00009151"/>
    </source>
</evidence>
<dbReference type="Pfam" id="PF15122">
    <property type="entry name" value="TMEM206"/>
    <property type="match status" value="1"/>
</dbReference>
<dbReference type="GO" id="GO:0009986">
    <property type="term" value="C:cell surface"/>
    <property type="evidence" value="ECO:0007669"/>
    <property type="project" value="TreeGrafter"/>
</dbReference>
<dbReference type="Proteomes" id="UP000028990">
    <property type="component" value="Unassembled WGS sequence"/>
</dbReference>
<dbReference type="eggNOG" id="ENOG502QS5H">
    <property type="taxonomic scope" value="Eukaryota"/>
</dbReference>
<evidence type="ECO:0000256" key="4">
    <source>
        <dbReference type="ARBA" id="ARBA00022448"/>
    </source>
</evidence>
<evidence type="ECO:0000256" key="10">
    <source>
        <dbReference type="ARBA" id="ARBA00023173"/>
    </source>
</evidence>
<feature type="compositionally biased region" description="Acidic residues" evidence="16">
    <location>
        <begin position="27"/>
        <end position="43"/>
    </location>
</feature>
<accession>A0A091DRJ0</accession>
<comment type="catalytic activity">
    <reaction evidence="13">
        <text>chloride(in) = chloride(out)</text>
        <dbReference type="Rhea" id="RHEA:29823"/>
        <dbReference type="ChEBI" id="CHEBI:17996"/>
    </reaction>
</comment>
<evidence type="ECO:0000256" key="3">
    <source>
        <dbReference type="ARBA" id="ARBA00013993"/>
    </source>
</evidence>
<evidence type="ECO:0000256" key="7">
    <source>
        <dbReference type="ARBA" id="ARBA00022989"/>
    </source>
</evidence>
<keyword evidence="6 17" id="KW-0812">Transmembrane</keyword>
<evidence type="ECO:0000313" key="18">
    <source>
        <dbReference type="EMBL" id="KFO25431.1"/>
    </source>
</evidence>
<keyword evidence="11" id="KW-0868">Chloride</keyword>
<keyword evidence="5" id="KW-1003">Cell membrane</keyword>
<evidence type="ECO:0000256" key="6">
    <source>
        <dbReference type="ARBA" id="ARBA00022692"/>
    </source>
</evidence>
<protein>
    <recommendedName>
        <fullName evidence="3">Proton-activated chloride channel</fullName>
    </recommendedName>
    <alternativeName>
        <fullName evidence="14">Transmembrane protein 206</fullName>
    </alternativeName>
</protein>
<dbReference type="PANTHER" id="PTHR16087">
    <property type="entry name" value="TRANSMEMBRANE PROTEIN 206"/>
    <property type="match status" value="1"/>
</dbReference>
<dbReference type="EMBL" id="KN123358">
    <property type="protein sequence ID" value="KFO25431.1"/>
    <property type="molecule type" value="Genomic_DNA"/>
</dbReference>
<evidence type="ECO:0000256" key="11">
    <source>
        <dbReference type="ARBA" id="ARBA00023214"/>
    </source>
</evidence>